<dbReference type="Gene3D" id="3.40.50.300">
    <property type="entry name" value="P-loop containing nucleotide triphosphate hydrolases"/>
    <property type="match status" value="1"/>
</dbReference>
<dbReference type="PRINTS" id="PR00364">
    <property type="entry name" value="DISEASERSIST"/>
</dbReference>
<dbReference type="PROSITE" id="PS51450">
    <property type="entry name" value="LRR"/>
    <property type="match status" value="1"/>
</dbReference>
<keyword evidence="2" id="KW-0433">Leucine-rich repeat</keyword>
<dbReference type="InterPro" id="IPR001611">
    <property type="entry name" value="Leu-rich_rpt"/>
</dbReference>
<evidence type="ECO:0000313" key="11">
    <source>
        <dbReference type="EMBL" id="KAI9157066.1"/>
    </source>
</evidence>
<gene>
    <name evidence="11" type="ORF">LWI28_016406</name>
</gene>
<dbReference type="InterPro" id="IPR003591">
    <property type="entry name" value="Leu-rich_rpt_typical-subtyp"/>
</dbReference>
<evidence type="ECO:0000313" key="12">
    <source>
        <dbReference type="Proteomes" id="UP001064489"/>
    </source>
</evidence>
<dbReference type="FunFam" id="1.10.10.10:FF:000322">
    <property type="entry name" value="Probable disease resistance protein At1g63360"/>
    <property type="match status" value="1"/>
</dbReference>
<reference evidence="11" key="2">
    <citation type="submission" date="2023-02" db="EMBL/GenBank/DDBJ databases">
        <authorList>
            <person name="Swenson N.G."/>
            <person name="Wegrzyn J.L."/>
            <person name="Mcevoy S.L."/>
        </authorList>
    </citation>
    <scope>NUCLEOTIDE SEQUENCE</scope>
    <source>
        <strain evidence="11">91603</strain>
        <tissue evidence="11">Leaf</tissue>
    </source>
</reference>
<name>A0AAD5NGV7_ACENE</name>
<evidence type="ECO:0000256" key="2">
    <source>
        <dbReference type="ARBA" id="ARBA00022614"/>
    </source>
</evidence>
<dbReference type="InterPro" id="IPR042197">
    <property type="entry name" value="Apaf_helical"/>
</dbReference>
<dbReference type="InterPro" id="IPR058922">
    <property type="entry name" value="WHD_DRP"/>
</dbReference>
<dbReference type="InterPro" id="IPR050905">
    <property type="entry name" value="Plant_NBS-LRR"/>
</dbReference>
<sequence length="896" mass="102955">MSSIKLKLILYFGCANCYASKAIYKQVLQAKLNELTKEFQGLVELRDKVKQNIKMAEDEQQKKAKKEVEDWVSMVEVVVIEVEELIVEVKLMIKKHHSRRFLSEKDKLEDKLRYVISLKSKGDFEALAEMIRPKRQSDIRVLIEGSTVDKVWRCIQFEENVRIVGLYGMGGVGKTCVLKEIEKKLLDKPNYSSKVIWVEVSKDLENGRIQDQIRKQIGLSDETWNIESPERKASDIFKILSQDKFVLLMDDIWEMIDFHRVGVPFPPNTSNGSKIVFTTRSLEICSLMEADKQFKVGSLANAEAWELFRSMVGDATLESQPEVREVARAMVEECHGLPLALITIGKAMSNEKPSEDEWRNKLQALQRWTSPFSGLDAELRKDVYYSLKLSYDNLQKDIFKSCLLSCCVFPCDYKISKKELIDYWIGEGLLIGRLGAQQSQGYNIIDVLLDACLLEEEEMDYVKFHRLILEMILWITNEVEKEKEKGNSFVCTDAGLTEAPEIENREDVTRVSVMKNQIKKLGKFPSCPRLQTLFLNSNQLEKIDDNIFGSMDHLKVLNLSSNFSLNCLPSGISALVSLQHLDLSRTSIKELPKVLMALVNLRCLNLECTYQLRMIPRQMICNFSKLQVLRLLKCGSSTQAEDSVLYDDGEFLMEELICLKNLIMLSICMTSFQAFQKYWSSHKLQSCTQSLELQSLQHPKSSHKLQSGTQSLELQSLQHPKSFQVEVAYLNNLRTLCISKFKNLEELKIEFGGDVQNIRESRCFPFLEEVDIENCSKLRELTWLILAPNLKRLRISNCIEMEAIINVGKLNEFPETMANLIPLSKLKSLRLDNLPNLKNIYWNALPFRDLIKREIVGCGKLQMPPHELNKMKESENVHQPIIKKASLDPSSSSRFL</sequence>
<dbReference type="GO" id="GO:0005524">
    <property type="term" value="F:ATP binding"/>
    <property type="evidence" value="ECO:0007669"/>
    <property type="project" value="UniProtKB-KW"/>
</dbReference>
<evidence type="ECO:0000259" key="9">
    <source>
        <dbReference type="Pfam" id="PF23559"/>
    </source>
</evidence>
<dbReference type="InterPro" id="IPR027417">
    <property type="entry name" value="P-loop_NTPase"/>
</dbReference>
<evidence type="ECO:0000256" key="6">
    <source>
        <dbReference type="ARBA" id="ARBA00022840"/>
    </source>
</evidence>
<dbReference type="Gene3D" id="3.80.10.10">
    <property type="entry name" value="Ribonuclease Inhibitor"/>
    <property type="match status" value="2"/>
</dbReference>
<dbReference type="GO" id="GO:0043531">
    <property type="term" value="F:ADP binding"/>
    <property type="evidence" value="ECO:0007669"/>
    <property type="project" value="InterPro"/>
</dbReference>
<dbReference type="InterPro" id="IPR036388">
    <property type="entry name" value="WH-like_DNA-bd_sf"/>
</dbReference>
<keyword evidence="5" id="KW-0611">Plant defense</keyword>
<evidence type="ECO:0000256" key="1">
    <source>
        <dbReference type="ARBA" id="ARBA00008894"/>
    </source>
</evidence>
<dbReference type="FunFam" id="3.40.50.300:FF:001091">
    <property type="entry name" value="Probable disease resistance protein At1g61300"/>
    <property type="match status" value="1"/>
</dbReference>
<dbReference type="Gene3D" id="1.10.8.430">
    <property type="entry name" value="Helical domain of apoptotic protease-activating factors"/>
    <property type="match status" value="1"/>
</dbReference>
<dbReference type="SUPFAM" id="SSF52540">
    <property type="entry name" value="P-loop containing nucleoside triphosphate hydrolases"/>
    <property type="match status" value="1"/>
</dbReference>
<feature type="domain" description="NB-ARC" evidence="8">
    <location>
        <begin position="147"/>
        <end position="317"/>
    </location>
</feature>
<dbReference type="PANTHER" id="PTHR33463">
    <property type="entry name" value="NB-ARC DOMAIN-CONTAINING PROTEIN-RELATED"/>
    <property type="match status" value="1"/>
</dbReference>
<dbReference type="SUPFAM" id="SSF52058">
    <property type="entry name" value="L domain-like"/>
    <property type="match status" value="1"/>
</dbReference>
<evidence type="ECO:0000259" key="8">
    <source>
        <dbReference type="Pfam" id="PF00931"/>
    </source>
</evidence>
<organism evidence="11 12">
    <name type="scientific">Acer negundo</name>
    <name type="common">Box elder</name>
    <dbReference type="NCBI Taxonomy" id="4023"/>
    <lineage>
        <taxon>Eukaryota</taxon>
        <taxon>Viridiplantae</taxon>
        <taxon>Streptophyta</taxon>
        <taxon>Embryophyta</taxon>
        <taxon>Tracheophyta</taxon>
        <taxon>Spermatophyta</taxon>
        <taxon>Magnoliopsida</taxon>
        <taxon>eudicotyledons</taxon>
        <taxon>Gunneridae</taxon>
        <taxon>Pentapetalae</taxon>
        <taxon>rosids</taxon>
        <taxon>malvids</taxon>
        <taxon>Sapindales</taxon>
        <taxon>Sapindaceae</taxon>
        <taxon>Hippocastanoideae</taxon>
        <taxon>Acereae</taxon>
        <taxon>Acer</taxon>
    </lineage>
</organism>
<evidence type="ECO:0000256" key="4">
    <source>
        <dbReference type="ARBA" id="ARBA00022741"/>
    </source>
</evidence>
<accession>A0AAD5NGV7</accession>
<evidence type="ECO:0008006" key="13">
    <source>
        <dbReference type="Google" id="ProtNLM"/>
    </source>
</evidence>
<keyword evidence="12" id="KW-1185">Reference proteome</keyword>
<evidence type="ECO:0000256" key="3">
    <source>
        <dbReference type="ARBA" id="ARBA00022737"/>
    </source>
</evidence>
<dbReference type="InterPro" id="IPR055414">
    <property type="entry name" value="LRR_R13L4/SHOC2-like"/>
</dbReference>
<comment type="caution">
    <text evidence="11">The sequence shown here is derived from an EMBL/GenBank/DDBJ whole genome shotgun (WGS) entry which is preliminary data.</text>
</comment>
<feature type="coiled-coil region" evidence="7">
    <location>
        <begin position="25"/>
        <end position="66"/>
    </location>
</feature>
<dbReference type="Pfam" id="PF23559">
    <property type="entry name" value="WHD_DRP"/>
    <property type="match status" value="1"/>
</dbReference>
<proteinExistence type="inferred from homology"/>
<dbReference type="Pfam" id="PF23598">
    <property type="entry name" value="LRR_14"/>
    <property type="match status" value="1"/>
</dbReference>
<dbReference type="InterPro" id="IPR002182">
    <property type="entry name" value="NB-ARC"/>
</dbReference>
<evidence type="ECO:0000259" key="10">
    <source>
        <dbReference type="Pfam" id="PF23598"/>
    </source>
</evidence>
<dbReference type="FunFam" id="1.10.8.430:FF:000003">
    <property type="entry name" value="Probable disease resistance protein At5g66910"/>
    <property type="match status" value="1"/>
</dbReference>
<reference evidence="11" key="1">
    <citation type="journal article" date="2022" name="Plant J.">
        <title>Strategies of tolerance reflected in two North American maple genomes.</title>
        <authorList>
            <person name="McEvoy S.L."/>
            <person name="Sezen U.U."/>
            <person name="Trouern-Trend A."/>
            <person name="McMahon S.M."/>
            <person name="Schaberg P.G."/>
            <person name="Yang J."/>
            <person name="Wegrzyn J.L."/>
            <person name="Swenson N.G."/>
        </authorList>
    </citation>
    <scope>NUCLEOTIDE SEQUENCE</scope>
    <source>
        <strain evidence="11">91603</strain>
    </source>
</reference>
<comment type="similarity">
    <text evidence="1">Belongs to the disease resistance NB-LRR family.</text>
</comment>
<keyword evidence="7" id="KW-0175">Coiled coil</keyword>
<dbReference type="EMBL" id="JAJSOW010000107">
    <property type="protein sequence ID" value="KAI9157066.1"/>
    <property type="molecule type" value="Genomic_DNA"/>
</dbReference>
<dbReference type="AlphaFoldDB" id="A0AAD5NGV7"/>
<dbReference type="Proteomes" id="UP001064489">
    <property type="component" value="Chromosome 12"/>
</dbReference>
<feature type="domain" description="Disease resistance protein winged helix" evidence="9">
    <location>
        <begin position="408"/>
        <end position="472"/>
    </location>
</feature>
<dbReference type="GO" id="GO:0006952">
    <property type="term" value="P:defense response"/>
    <property type="evidence" value="ECO:0007669"/>
    <property type="project" value="UniProtKB-KW"/>
</dbReference>
<dbReference type="SMART" id="SM00369">
    <property type="entry name" value="LRR_TYP"/>
    <property type="match status" value="3"/>
</dbReference>
<keyword evidence="4" id="KW-0547">Nucleotide-binding</keyword>
<feature type="domain" description="Disease resistance R13L4/SHOC-2-like LRR" evidence="10">
    <location>
        <begin position="511"/>
        <end position="841"/>
    </location>
</feature>
<protein>
    <recommendedName>
        <fullName evidence="13">NB-ARC domain-containing protein</fullName>
    </recommendedName>
</protein>
<evidence type="ECO:0000256" key="7">
    <source>
        <dbReference type="SAM" id="Coils"/>
    </source>
</evidence>
<dbReference type="Gene3D" id="1.10.10.10">
    <property type="entry name" value="Winged helix-like DNA-binding domain superfamily/Winged helix DNA-binding domain"/>
    <property type="match status" value="1"/>
</dbReference>
<dbReference type="Pfam" id="PF00931">
    <property type="entry name" value="NB-ARC"/>
    <property type="match status" value="1"/>
</dbReference>
<dbReference type="InterPro" id="IPR032675">
    <property type="entry name" value="LRR_dom_sf"/>
</dbReference>
<keyword evidence="3" id="KW-0677">Repeat</keyword>
<dbReference type="PANTHER" id="PTHR33463:SF220">
    <property type="entry name" value="NB-ARC DOMAIN-CONTAINING PROTEIN"/>
    <property type="match status" value="1"/>
</dbReference>
<evidence type="ECO:0000256" key="5">
    <source>
        <dbReference type="ARBA" id="ARBA00022821"/>
    </source>
</evidence>
<keyword evidence="6" id="KW-0067">ATP-binding</keyword>